<dbReference type="InterPro" id="IPR000079">
    <property type="entry name" value="HMGN_fam"/>
</dbReference>
<reference evidence="6 7" key="1">
    <citation type="submission" date="2018-11" db="EMBL/GenBank/DDBJ databases">
        <title>Haplotype-resolved cattle genomes.</title>
        <authorList>
            <person name="Low W.Y."/>
            <person name="Tearle R."/>
            <person name="Bickhart D.M."/>
            <person name="Rosen B.D."/>
            <person name="Koren S."/>
            <person name="Rhie A."/>
            <person name="Hiendleder S."/>
            <person name="Phillippy A.M."/>
            <person name="Smith T.P.L."/>
            <person name="Williams J.L."/>
        </authorList>
    </citation>
    <scope>NUCLEOTIDE SEQUENCE [LARGE SCALE GENOMIC DNA]</scope>
</reference>
<evidence type="ECO:0000313" key="7">
    <source>
        <dbReference type="Proteomes" id="UP000314981"/>
    </source>
</evidence>
<name>A0A4W2DYM9_BOBOX</name>
<evidence type="ECO:0000256" key="2">
    <source>
        <dbReference type="ARBA" id="ARBA00007696"/>
    </source>
</evidence>
<keyword evidence="3" id="KW-0238">DNA-binding</keyword>
<comment type="similarity">
    <text evidence="2">Belongs to the HMGN family.</text>
</comment>
<dbReference type="Ensembl" id="ENSBIXT00000006555.1">
    <property type="protein sequence ID" value="ENSBIXP00000029627.1"/>
    <property type="gene ID" value="ENSBIXG00000011300.1"/>
</dbReference>
<dbReference type="GO" id="GO:0005634">
    <property type="term" value="C:nucleus"/>
    <property type="evidence" value="ECO:0007669"/>
    <property type="project" value="UniProtKB-SubCell"/>
</dbReference>
<dbReference type="PANTHER" id="PTHR23087:SF12">
    <property type="entry name" value="NON-HISTONE CHROMOSOMAL PROTEIN HMG-14"/>
    <property type="match status" value="1"/>
</dbReference>
<evidence type="ECO:0000256" key="5">
    <source>
        <dbReference type="SAM" id="MobiDB-lite"/>
    </source>
</evidence>
<organism evidence="6 7">
    <name type="scientific">Bos indicus x Bos taurus</name>
    <name type="common">Hybrid cattle</name>
    <dbReference type="NCBI Taxonomy" id="30522"/>
    <lineage>
        <taxon>Eukaryota</taxon>
        <taxon>Metazoa</taxon>
        <taxon>Chordata</taxon>
        <taxon>Craniata</taxon>
        <taxon>Vertebrata</taxon>
        <taxon>Euteleostomi</taxon>
        <taxon>Mammalia</taxon>
        <taxon>Eutheria</taxon>
        <taxon>Laurasiatheria</taxon>
        <taxon>Artiodactyla</taxon>
        <taxon>Ruminantia</taxon>
        <taxon>Pecora</taxon>
        <taxon>Bovidae</taxon>
        <taxon>Bovinae</taxon>
        <taxon>Bos</taxon>
    </lineage>
</organism>
<dbReference type="SMART" id="SM00527">
    <property type="entry name" value="HMG17"/>
    <property type="match status" value="1"/>
</dbReference>
<accession>A0A4W2DYM9</accession>
<feature type="compositionally biased region" description="Basic and acidic residues" evidence="5">
    <location>
        <begin position="55"/>
        <end position="73"/>
    </location>
</feature>
<keyword evidence="4" id="KW-0539">Nucleus</keyword>
<dbReference type="GO" id="GO:0031492">
    <property type="term" value="F:nucleosomal DNA binding"/>
    <property type="evidence" value="ECO:0007669"/>
    <property type="project" value="InterPro"/>
</dbReference>
<dbReference type="PRINTS" id="PR00925">
    <property type="entry name" value="NONHISHMG17"/>
</dbReference>
<proteinExistence type="inferred from homology"/>
<reference evidence="6" key="2">
    <citation type="submission" date="2025-08" db="UniProtKB">
        <authorList>
            <consortium name="Ensembl"/>
        </authorList>
    </citation>
    <scope>IDENTIFICATION</scope>
</reference>
<feature type="region of interest" description="Disordered" evidence="5">
    <location>
        <begin position="37"/>
        <end position="98"/>
    </location>
</feature>
<comment type="subcellular location">
    <subcellularLocation>
        <location evidence="1">Nucleus</location>
    </subcellularLocation>
</comment>
<evidence type="ECO:0000256" key="1">
    <source>
        <dbReference type="ARBA" id="ARBA00004123"/>
    </source>
</evidence>
<dbReference type="STRING" id="30522.A0A4W2DYM9"/>
<evidence type="ECO:0000256" key="3">
    <source>
        <dbReference type="ARBA" id="ARBA00023125"/>
    </source>
</evidence>
<reference evidence="6" key="3">
    <citation type="submission" date="2025-09" db="UniProtKB">
        <authorList>
            <consortium name="Ensembl"/>
        </authorList>
    </citation>
    <scope>IDENTIFICATION</scope>
</reference>
<protein>
    <submittedName>
        <fullName evidence="6">Uncharacterized protein</fullName>
    </submittedName>
</protein>
<dbReference type="PANTHER" id="PTHR23087">
    <property type="entry name" value="NONHISTONE CHROMOSOMAL PROTEIN HMG"/>
    <property type="match status" value="1"/>
</dbReference>
<keyword evidence="7" id="KW-1185">Reference proteome</keyword>
<evidence type="ECO:0000313" key="6">
    <source>
        <dbReference type="Ensembl" id="ENSBIXP00000029627.1"/>
    </source>
</evidence>
<evidence type="ECO:0000256" key="4">
    <source>
        <dbReference type="ARBA" id="ARBA00023242"/>
    </source>
</evidence>
<dbReference type="Proteomes" id="UP000314981">
    <property type="component" value="Chromosome 15"/>
</dbReference>
<sequence>MLSFKPAFSLSSFTLIKRLFSSSLSAIRVVSSATAKEDSKRRAWRLPSKPAPPKVETEPKKAAGWDTSSDRKVQTKRKGGAKGKQAEVTKPLVGGLPA</sequence>
<dbReference type="AlphaFoldDB" id="A0A4W2DYM9"/>
<dbReference type="GO" id="GO:0006325">
    <property type="term" value="P:chromatin organization"/>
    <property type="evidence" value="ECO:0007669"/>
    <property type="project" value="TreeGrafter"/>
</dbReference>
<dbReference type="GO" id="GO:0000785">
    <property type="term" value="C:chromatin"/>
    <property type="evidence" value="ECO:0007669"/>
    <property type="project" value="InterPro"/>
</dbReference>
<dbReference type="Pfam" id="PF01101">
    <property type="entry name" value="HMG14_17"/>
    <property type="match status" value="1"/>
</dbReference>